<evidence type="ECO:0000259" key="2">
    <source>
        <dbReference type="Pfam" id="PF02823"/>
    </source>
</evidence>
<dbReference type="Proteomes" id="UP001164042">
    <property type="component" value="Chromosome"/>
</dbReference>
<evidence type="ECO:0000313" key="3">
    <source>
        <dbReference type="EMBL" id="UYT10306.1"/>
    </source>
</evidence>
<feature type="domain" description="ATP synthase F1 complex delta/epsilon subunit N-terminal" evidence="2">
    <location>
        <begin position="1"/>
        <end position="79"/>
    </location>
</feature>
<evidence type="ECO:0000256" key="1">
    <source>
        <dbReference type="ARBA" id="ARBA00023196"/>
    </source>
</evidence>
<name>A0AA46TVE7_9LACT</name>
<evidence type="ECO:0000313" key="4">
    <source>
        <dbReference type="Proteomes" id="UP001164042"/>
    </source>
</evidence>
<keyword evidence="1" id="KW-0139">CF(1)</keyword>
<accession>A0AA46TVE7</accession>
<dbReference type="InterPro" id="IPR036771">
    <property type="entry name" value="ATPsynth_dsu/esu_N"/>
</dbReference>
<organism evidence="3 4">
    <name type="scientific">Lactococcus garvieae</name>
    <dbReference type="NCBI Taxonomy" id="1363"/>
    <lineage>
        <taxon>Bacteria</taxon>
        <taxon>Bacillati</taxon>
        <taxon>Bacillota</taxon>
        <taxon>Bacilli</taxon>
        <taxon>Lactobacillales</taxon>
        <taxon>Streptococcaceae</taxon>
        <taxon>Lactococcus</taxon>
    </lineage>
</organism>
<dbReference type="GO" id="GO:0015986">
    <property type="term" value="P:proton motive force-driven ATP synthesis"/>
    <property type="evidence" value="ECO:0007669"/>
    <property type="project" value="InterPro"/>
</dbReference>
<dbReference type="EMBL" id="CP109635">
    <property type="protein sequence ID" value="UYT10306.1"/>
    <property type="molecule type" value="Genomic_DNA"/>
</dbReference>
<proteinExistence type="predicted"/>
<dbReference type="SUPFAM" id="SSF51344">
    <property type="entry name" value="Epsilon subunit of F1F0-ATP synthase N-terminal domain"/>
    <property type="match status" value="1"/>
</dbReference>
<sequence length="94" mass="10922">MKLRITTPEGVYFEEEIEGFHLETHKGERTILNDHINYLCFFEYTPLLILDEKGGDTIYIYSGYAQIIDNQAVIICQRANNNDFINKIFERGGS</sequence>
<dbReference type="Gene3D" id="2.60.15.10">
    <property type="entry name" value="F0F1 ATP synthase delta/epsilon subunit, N-terminal"/>
    <property type="match status" value="1"/>
</dbReference>
<gene>
    <name evidence="3" type="ORF">OF801_10255</name>
</gene>
<reference evidence="3" key="1">
    <citation type="submission" date="2022-10" db="EMBL/GenBank/DDBJ databases">
        <title>Genome assembly of Lactococcus garvieae isolates from cricket gut.</title>
        <authorList>
            <person name="Luecke A.R."/>
            <person name="Brown A.M.V."/>
            <person name="Wakeman C.A."/>
        </authorList>
    </citation>
    <scope>NUCLEOTIDE SEQUENCE</scope>
    <source>
        <strain evidence="3">Alexii-11_2</strain>
    </source>
</reference>
<dbReference type="Pfam" id="PF02823">
    <property type="entry name" value="ATP-synt_DE_N"/>
    <property type="match status" value="1"/>
</dbReference>
<keyword evidence="1" id="KW-0066">ATP synthesis</keyword>
<dbReference type="InterPro" id="IPR020546">
    <property type="entry name" value="ATP_synth_F1_dsu/esu_N"/>
</dbReference>
<dbReference type="GO" id="GO:0045259">
    <property type="term" value="C:proton-transporting ATP synthase complex"/>
    <property type="evidence" value="ECO:0007669"/>
    <property type="project" value="UniProtKB-KW"/>
</dbReference>
<dbReference type="AlphaFoldDB" id="A0AA46TVE7"/>
<dbReference type="RefSeq" id="WP_264308159.1">
    <property type="nucleotide sequence ID" value="NZ_CP109635.1"/>
</dbReference>
<protein>
    <recommendedName>
        <fullName evidence="2">ATP synthase F1 complex delta/epsilon subunit N-terminal domain-containing protein</fullName>
    </recommendedName>
</protein>